<dbReference type="PANTHER" id="PTHR34047">
    <property type="entry name" value="NUCLEAR INTRON MATURASE 1, MITOCHONDRIAL-RELATED"/>
    <property type="match status" value="1"/>
</dbReference>
<sequence length="293" mass="32123">MLDAIANGARFVVCADIQAFFTRISKEHVSSIIAAAVDDPPFMELFRTAIRVELANLADLRDKADLFPIEDIGVAQGNSLSPLLGNIALAEFDRIMNEGDCRCIRYIDDFIILAPTLQAANARLAKAKALLGKLGMQLSPEKSGKGGTSITKGFDFLGINICPGLVRPSAKSEARFLASLDKLLSEGKRSLRIVENGGTVERTSSFLGTLKRLDGAIDGWGKHYWFCCDQLKFQNLDKEIAKKLAKFIGHYGSIRDHLAPERRTQLLGVAELARQKREPFKGPRIKAKAAPPQ</sequence>
<evidence type="ECO:0000313" key="3">
    <source>
        <dbReference type="EMBL" id="PTQ12005.1"/>
    </source>
</evidence>
<dbReference type="InterPro" id="IPR043128">
    <property type="entry name" value="Rev_trsase/Diguanyl_cyclase"/>
</dbReference>
<dbReference type="RefSeq" id="WP_107966868.1">
    <property type="nucleotide sequence ID" value="NZ_NWBU01000005.1"/>
</dbReference>
<name>A0A2T5FZA3_9SPHN</name>
<dbReference type="InterPro" id="IPR051083">
    <property type="entry name" value="GrpII_Intron_Splice-Mob/Def"/>
</dbReference>
<reference evidence="3 4" key="1">
    <citation type="submission" date="2017-09" db="EMBL/GenBank/DDBJ databases">
        <title>Sphingomonas panjinensis sp.nov., isolated from oil-contaminated soil.</title>
        <authorList>
            <person name="Wang L."/>
            <person name="Chen L."/>
        </authorList>
    </citation>
    <scope>NUCLEOTIDE SEQUENCE [LARGE SCALE GENOMIC DNA]</scope>
    <source>
        <strain evidence="3 4">FW-11</strain>
    </source>
</reference>
<comment type="similarity">
    <text evidence="1">Belongs to the bacterial reverse transcriptase family.</text>
</comment>
<accession>A0A2T5FZA3</accession>
<dbReference type="EMBL" id="NWBU01000005">
    <property type="protein sequence ID" value="PTQ12005.1"/>
    <property type="molecule type" value="Genomic_DNA"/>
</dbReference>
<dbReference type="Gene3D" id="3.30.70.270">
    <property type="match status" value="1"/>
</dbReference>
<dbReference type="PANTHER" id="PTHR34047:SF8">
    <property type="entry name" value="PROTEIN YKFC"/>
    <property type="match status" value="1"/>
</dbReference>
<dbReference type="Pfam" id="PF00078">
    <property type="entry name" value="RVT_1"/>
    <property type="match status" value="1"/>
</dbReference>
<feature type="domain" description="Reverse transcriptase" evidence="2">
    <location>
        <begin position="1"/>
        <end position="161"/>
    </location>
</feature>
<evidence type="ECO:0000259" key="2">
    <source>
        <dbReference type="PROSITE" id="PS50878"/>
    </source>
</evidence>
<evidence type="ECO:0000256" key="1">
    <source>
        <dbReference type="ARBA" id="ARBA00034120"/>
    </source>
</evidence>
<dbReference type="AlphaFoldDB" id="A0A2T5FZA3"/>
<dbReference type="InterPro" id="IPR043502">
    <property type="entry name" value="DNA/RNA_pol_sf"/>
</dbReference>
<dbReference type="OrthoDB" id="9793236at2"/>
<keyword evidence="4" id="KW-1185">Reference proteome</keyword>
<protein>
    <recommendedName>
        <fullName evidence="2">Reverse transcriptase domain-containing protein</fullName>
    </recommendedName>
</protein>
<proteinExistence type="inferred from homology"/>
<gene>
    <name evidence="3" type="ORF">CLG96_05335</name>
</gene>
<dbReference type="PROSITE" id="PS50878">
    <property type="entry name" value="RT_POL"/>
    <property type="match status" value="1"/>
</dbReference>
<dbReference type="InterPro" id="IPR000477">
    <property type="entry name" value="RT_dom"/>
</dbReference>
<comment type="caution">
    <text evidence="3">The sequence shown here is derived from an EMBL/GenBank/DDBJ whole genome shotgun (WGS) entry which is preliminary data.</text>
</comment>
<organism evidence="3 4">
    <name type="scientific">Sphingomonas oleivorans</name>
    <dbReference type="NCBI Taxonomy" id="1735121"/>
    <lineage>
        <taxon>Bacteria</taxon>
        <taxon>Pseudomonadati</taxon>
        <taxon>Pseudomonadota</taxon>
        <taxon>Alphaproteobacteria</taxon>
        <taxon>Sphingomonadales</taxon>
        <taxon>Sphingomonadaceae</taxon>
        <taxon>Sphingomonas</taxon>
    </lineage>
</organism>
<dbReference type="SUPFAM" id="SSF56672">
    <property type="entry name" value="DNA/RNA polymerases"/>
    <property type="match status" value="1"/>
</dbReference>
<evidence type="ECO:0000313" key="4">
    <source>
        <dbReference type="Proteomes" id="UP000244162"/>
    </source>
</evidence>
<dbReference type="Proteomes" id="UP000244162">
    <property type="component" value="Unassembled WGS sequence"/>
</dbReference>